<gene>
    <name evidence="1" type="ORF">PsorP6_017793</name>
</gene>
<accession>A0ACC0WLF7</accession>
<reference evidence="1 2" key="1">
    <citation type="journal article" date="2022" name="bioRxiv">
        <title>The genome of the oomycete Peronosclerospora sorghi, a cosmopolitan pathogen of maize and sorghum, is inflated with dispersed pseudogenes.</title>
        <authorList>
            <person name="Fletcher K."/>
            <person name="Martin F."/>
            <person name="Isakeit T."/>
            <person name="Cavanaugh K."/>
            <person name="Magill C."/>
            <person name="Michelmore R."/>
        </authorList>
    </citation>
    <scope>NUCLEOTIDE SEQUENCE [LARGE SCALE GENOMIC DNA]</scope>
    <source>
        <strain evidence="1">P6</strain>
    </source>
</reference>
<protein>
    <submittedName>
        <fullName evidence="1">Uncharacterized protein</fullName>
    </submittedName>
</protein>
<dbReference type="Proteomes" id="UP001163321">
    <property type="component" value="Chromosome 11"/>
</dbReference>
<dbReference type="EMBL" id="CM047590">
    <property type="protein sequence ID" value="KAI9919705.1"/>
    <property type="molecule type" value="Genomic_DNA"/>
</dbReference>
<sequence length="371" mass="42398">MISKKFTGQEDNGELKQPQEKDEEHVLTFFLKPQSHSKWVISTTKENGETGHLAVLKRSDGEFVYVVGSKNTHLVVQTLEDIERTRELGKQVNGGDVFFAATSISIPILRMIMTLEAPKRTLLCEFLWQTRATASFEVLCLSHQHVQLLDYLTQDTPVFYGLSLMSFNSPDDAEMCVNPVLLYEFMRALGVRTVAYDIAQFTPENVENVLERSKRAYKHEGSVHLFLDDRAAVIGMQKSKSIWYVCLRAIREKAKSFCRTLYSTKVSKDRTTPLSPIEKLDTAKKAIHARFKTIPPFLKISDEVANVYETLGKQFIEYLFEFELFCGLAASGDQKEQCKQVTKDVTNLFPMMWRKFLDHTGQTDDFSLQSS</sequence>
<evidence type="ECO:0000313" key="2">
    <source>
        <dbReference type="Proteomes" id="UP001163321"/>
    </source>
</evidence>
<comment type="caution">
    <text evidence="1">The sequence shown here is derived from an EMBL/GenBank/DDBJ whole genome shotgun (WGS) entry which is preliminary data.</text>
</comment>
<name>A0ACC0WLF7_9STRA</name>
<organism evidence="1 2">
    <name type="scientific">Peronosclerospora sorghi</name>
    <dbReference type="NCBI Taxonomy" id="230839"/>
    <lineage>
        <taxon>Eukaryota</taxon>
        <taxon>Sar</taxon>
        <taxon>Stramenopiles</taxon>
        <taxon>Oomycota</taxon>
        <taxon>Peronosporomycetes</taxon>
        <taxon>Peronosporales</taxon>
        <taxon>Peronosporaceae</taxon>
        <taxon>Peronosclerospora</taxon>
    </lineage>
</organism>
<evidence type="ECO:0000313" key="1">
    <source>
        <dbReference type="EMBL" id="KAI9919705.1"/>
    </source>
</evidence>
<keyword evidence="2" id="KW-1185">Reference proteome</keyword>
<proteinExistence type="predicted"/>